<evidence type="ECO:0000256" key="6">
    <source>
        <dbReference type="ARBA" id="ARBA00023004"/>
    </source>
</evidence>
<dbReference type="PANTHER" id="PTHR32552:SF81">
    <property type="entry name" value="TONB-DEPENDENT OUTER MEMBRANE RECEPTOR"/>
    <property type="match status" value="1"/>
</dbReference>
<keyword evidence="5" id="KW-0812">Transmembrane</keyword>
<evidence type="ECO:0000256" key="7">
    <source>
        <dbReference type="ARBA" id="ARBA00023065"/>
    </source>
</evidence>
<evidence type="ECO:0000256" key="10">
    <source>
        <dbReference type="ARBA" id="ARBA00023237"/>
    </source>
</evidence>
<keyword evidence="15" id="KW-1185">Reference proteome</keyword>
<protein>
    <submittedName>
        <fullName evidence="14">TonB-dependent receptor</fullName>
    </submittedName>
</protein>
<sequence>MGVAILSSAPAHAGDRTISLPRGPAAEAVIALALQTGTSIVIADRTVGRRPVPAIHGQIDAGEALRRIAIAADARIVRVGPNAWRLIDRPKKPGRRPVVVRSPAPYKAPSQPETAATAPIIVTATKRDVNLRDVPAQTAIIDGHDLTLGGVGGTDKIVERLSSVSSTYLGSGRNKLFIRGIADSSFAGPTQATVGQYLGDLRLNYGSPDPDLRLSDVAKVEVLEGPQGTLYGAGSLGGIIRFVPNAPRPGEFEASAILGASATQEGDPSGDASLMINLPLDDGTTALRGTFDLARTGGFIDKPNIGKQSANRLDIAAARVAILRKLSPQWQLSISALGQDIDSADSQYADRSGDRLTNSASVPEGAMAKFRAAQAVVDGQLGALRLRSTTGWVGQSLEERYDASHDGEDRTFTQDTRSRMVSSETRIWMPERNGFGWLAGASVIHSTTTLRRRLERYDQRTVLTGVRNAIDEATVYGEVGIRLRDVLLASAGARVTWSHLSGAGEDVLPAIAQERVGVTAARSAITFLPSLSLTASLGDRTSLYLRYQESFRPGGLSVEQEFVKRFNDDHSQTFEIGGRYGLAERDTIDFSFNLAYTDWQDIQADFIDGAGLPSTANIGDGRIWSATVNAGWMPSNALRLELGATVNQSKVDPQVAFSLVRARQIPNIAGISARASAEWHKDLSSGRDVLVRAWLGYIGRSRLGIGPELGDLQGDYVDSGVTARLGSRVMGITLGVTNVTNARGNRFSLGTPFDEVRRQITPLHPRTVRVGIDYRF</sequence>
<dbReference type="Proteomes" id="UP000321129">
    <property type="component" value="Unassembled WGS sequence"/>
</dbReference>
<dbReference type="Pfam" id="PF07715">
    <property type="entry name" value="Plug"/>
    <property type="match status" value="1"/>
</dbReference>
<evidence type="ECO:0000256" key="8">
    <source>
        <dbReference type="ARBA" id="ARBA00023077"/>
    </source>
</evidence>
<dbReference type="AlphaFoldDB" id="A0A5C6UBI0"/>
<comment type="similarity">
    <text evidence="11">Belongs to the TonB-dependent receptor family.</text>
</comment>
<dbReference type="PANTHER" id="PTHR32552">
    <property type="entry name" value="FERRICHROME IRON RECEPTOR-RELATED"/>
    <property type="match status" value="1"/>
</dbReference>
<evidence type="ECO:0000256" key="1">
    <source>
        <dbReference type="ARBA" id="ARBA00004571"/>
    </source>
</evidence>
<keyword evidence="8 11" id="KW-0798">TonB box</keyword>
<evidence type="ECO:0000256" key="11">
    <source>
        <dbReference type="RuleBase" id="RU003357"/>
    </source>
</evidence>
<dbReference type="InterPro" id="IPR012910">
    <property type="entry name" value="Plug_dom"/>
</dbReference>
<keyword evidence="2" id="KW-0813">Transport</keyword>
<evidence type="ECO:0000259" key="13">
    <source>
        <dbReference type="Pfam" id="PF07715"/>
    </source>
</evidence>
<dbReference type="EMBL" id="VOPY01000002">
    <property type="protein sequence ID" value="TXC69158.1"/>
    <property type="molecule type" value="Genomic_DNA"/>
</dbReference>
<gene>
    <name evidence="14" type="ORF">FSZ31_09555</name>
</gene>
<evidence type="ECO:0000259" key="12">
    <source>
        <dbReference type="Pfam" id="PF00593"/>
    </source>
</evidence>
<keyword evidence="7" id="KW-0406">Ion transport</keyword>
<feature type="domain" description="TonB-dependent receptor plug" evidence="13">
    <location>
        <begin position="131"/>
        <end position="239"/>
    </location>
</feature>
<accession>A0A5C6UBI0</accession>
<dbReference type="Pfam" id="PF00593">
    <property type="entry name" value="TonB_dep_Rec_b-barrel"/>
    <property type="match status" value="1"/>
</dbReference>
<keyword evidence="4" id="KW-0410">Iron transport</keyword>
<keyword evidence="3" id="KW-1134">Transmembrane beta strand</keyword>
<evidence type="ECO:0000256" key="9">
    <source>
        <dbReference type="ARBA" id="ARBA00023136"/>
    </source>
</evidence>
<evidence type="ECO:0000256" key="3">
    <source>
        <dbReference type="ARBA" id="ARBA00022452"/>
    </source>
</evidence>
<keyword evidence="14" id="KW-0675">Receptor</keyword>
<keyword evidence="6" id="KW-0408">Iron</keyword>
<evidence type="ECO:0000256" key="2">
    <source>
        <dbReference type="ARBA" id="ARBA00022448"/>
    </source>
</evidence>
<comment type="subcellular location">
    <subcellularLocation>
        <location evidence="1">Cell outer membrane</location>
        <topology evidence="1">Multi-pass membrane protein</topology>
    </subcellularLocation>
</comment>
<reference evidence="14 15" key="1">
    <citation type="submission" date="2019-08" db="EMBL/GenBank/DDBJ databases">
        <title>Sphingorhabdus soil sp. nov., isolated from arctic soil.</title>
        <authorList>
            <person name="Liu Y."/>
        </authorList>
    </citation>
    <scope>NUCLEOTIDE SEQUENCE [LARGE SCALE GENOMIC DNA]</scope>
    <source>
        <strain evidence="14 15">D-2Q-5-6</strain>
    </source>
</reference>
<dbReference type="InterPro" id="IPR039426">
    <property type="entry name" value="TonB-dep_rcpt-like"/>
</dbReference>
<dbReference type="InterPro" id="IPR036942">
    <property type="entry name" value="Beta-barrel_TonB_sf"/>
</dbReference>
<comment type="caution">
    <text evidence="14">The sequence shown here is derived from an EMBL/GenBank/DDBJ whole genome shotgun (WGS) entry which is preliminary data.</text>
</comment>
<evidence type="ECO:0000313" key="15">
    <source>
        <dbReference type="Proteomes" id="UP000321129"/>
    </source>
</evidence>
<dbReference type="GO" id="GO:0006826">
    <property type="term" value="P:iron ion transport"/>
    <property type="evidence" value="ECO:0007669"/>
    <property type="project" value="UniProtKB-KW"/>
</dbReference>
<feature type="domain" description="TonB-dependent receptor-like beta-barrel" evidence="12">
    <location>
        <begin position="345"/>
        <end position="698"/>
    </location>
</feature>
<dbReference type="Gene3D" id="3.55.50.30">
    <property type="match status" value="1"/>
</dbReference>
<name>A0A5C6UBI0_9SPHN</name>
<dbReference type="InterPro" id="IPR000531">
    <property type="entry name" value="Beta-barrel_TonB"/>
</dbReference>
<evidence type="ECO:0000256" key="5">
    <source>
        <dbReference type="ARBA" id="ARBA00022692"/>
    </source>
</evidence>
<keyword evidence="10" id="KW-0998">Cell outer membrane</keyword>
<evidence type="ECO:0000256" key="4">
    <source>
        <dbReference type="ARBA" id="ARBA00022496"/>
    </source>
</evidence>
<organism evidence="14 15">
    <name type="scientific">Flavisphingopyxis soli</name>
    <dbReference type="NCBI Taxonomy" id="2601267"/>
    <lineage>
        <taxon>Bacteria</taxon>
        <taxon>Pseudomonadati</taxon>
        <taxon>Pseudomonadota</taxon>
        <taxon>Alphaproteobacteria</taxon>
        <taxon>Sphingomonadales</taxon>
        <taxon>Sphingopyxidaceae</taxon>
        <taxon>Flavisphingopyxis</taxon>
    </lineage>
</organism>
<evidence type="ECO:0000313" key="14">
    <source>
        <dbReference type="EMBL" id="TXC69158.1"/>
    </source>
</evidence>
<dbReference type="GO" id="GO:0009279">
    <property type="term" value="C:cell outer membrane"/>
    <property type="evidence" value="ECO:0007669"/>
    <property type="project" value="UniProtKB-SubCell"/>
</dbReference>
<dbReference type="SUPFAM" id="SSF56935">
    <property type="entry name" value="Porins"/>
    <property type="match status" value="1"/>
</dbReference>
<dbReference type="OrthoDB" id="9760333at2"/>
<proteinExistence type="inferred from homology"/>
<dbReference type="Gene3D" id="2.40.170.20">
    <property type="entry name" value="TonB-dependent receptor, beta-barrel domain"/>
    <property type="match status" value="1"/>
</dbReference>
<keyword evidence="9 11" id="KW-0472">Membrane</keyword>